<dbReference type="AlphaFoldDB" id="A0A387BAV8"/>
<evidence type="ECO:0000256" key="8">
    <source>
        <dbReference type="ARBA" id="ARBA00023264"/>
    </source>
</evidence>
<keyword evidence="4" id="KW-0547">Nucleotide-binding</keyword>
<evidence type="ECO:0000256" key="7">
    <source>
        <dbReference type="ARBA" id="ARBA00023209"/>
    </source>
</evidence>
<dbReference type="Gene3D" id="3.40.50.10330">
    <property type="entry name" value="Probable inorganic polyphosphate/atp-NAD kinase, domain 1"/>
    <property type="match status" value="1"/>
</dbReference>
<sequence>MTPPDAGAPKRAAVVYNPIKVDIDRLRAAVAVSESEHGWAKSIWFETTPDDPGYGQTRQALASAPDVVIACGGDGTVRAVGQVLRGTGVAISVLPCGTGNLLARNLRLDVNTSHLERMVDYAFTGFDGAIDVGVIEIDRADGGSEEFAFLVMAGVGLDAKMIANTNPELKKRVGWLAYVDAIARALVDREVLKVNYRLDDGEVKASRAHTVIVGNCGTLPGNVHLLPDAELDDGLFDIVMLRPEGFFGWARVWVGVLWENGVLRRSSMGRKLLDLRQKPVRAMRYLRGRRLHVDLDHPEDFQLDGDELGLINGFRAHVDPAALVVRLPRDA</sequence>
<evidence type="ECO:0000256" key="6">
    <source>
        <dbReference type="ARBA" id="ARBA00022840"/>
    </source>
</evidence>
<evidence type="ECO:0000256" key="1">
    <source>
        <dbReference type="ARBA" id="ARBA00001946"/>
    </source>
</evidence>
<keyword evidence="7" id="KW-0443">Lipid metabolism</keyword>
<dbReference type="Pfam" id="PF00781">
    <property type="entry name" value="DAGK_cat"/>
    <property type="match status" value="1"/>
</dbReference>
<dbReference type="RefSeq" id="WP_120763851.1">
    <property type="nucleotide sequence ID" value="NZ_CP032630.1"/>
</dbReference>
<evidence type="ECO:0000313" key="10">
    <source>
        <dbReference type="EMBL" id="AYF99483.1"/>
    </source>
</evidence>
<dbReference type="GO" id="GO:0005886">
    <property type="term" value="C:plasma membrane"/>
    <property type="evidence" value="ECO:0007669"/>
    <property type="project" value="TreeGrafter"/>
</dbReference>
<dbReference type="InterPro" id="IPR045540">
    <property type="entry name" value="YegS/DAGK_C"/>
</dbReference>
<accession>A0A387BAV8</accession>
<dbReference type="Pfam" id="PF19279">
    <property type="entry name" value="YegS_C"/>
    <property type="match status" value="1"/>
</dbReference>
<proteinExistence type="inferred from homology"/>
<dbReference type="KEGG" id="lyd:D7I47_06790"/>
<keyword evidence="11" id="KW-1185">Reference proteome</keyword>
<dbReference type="PANTHER" id="PTHR12358">
    <property type="entry name" value="SPHINGOSINE KINASE"/>
    <property type="match status" value="1"/>
</dbReference>
<dbReference type="InterPro" id="IPR050187">
    <property type="entry name" value="Lipid_Phosphate_FormReg"/>
</dbReference>
<dbReference type="GO" id="GO:0016301">
    <property type="term" value="F:kinase activity"/>
    <property type="evidence" value="ECO:0007669"/>
    <property type="project" value="UniProtKB-KW"/>
</dbReference>
<evidence type="ECO:0000256" key="2">
    <source>
        <dbReference type="ARBA" id="ARBA00005983"/>
    </source>
</evidence>
<keyword evidence="6" id="KW-0067">ATP-binding</keyword>
<comment type="similarity">
    <text evidence="2">Belongs to the diacylglycerol/lipid kinase family.</text>
</comment>
<dbReference type="GO" id="GO:0008654">
    <property type="term" value="P:phospholipid biosynthetic process"/>
    <property type="evidence" value="ECO:0007669"/>
    <property type="project" value="UniProtKB-KW"/>
</dbReference>
<comment type="cofactor">
    <cofactor evidence="1">
        <name>Mg(2+)</name>
        <dbReference type="ChEBI" id="CHEBI:18420"/>
    </cofactor>
</comment>
<dbReference type="InterPro" id="IPR016064">
    <property type="entry name" value="NAD/diacylglycerol_kinase_sf"/>
</dbReference>
<dbReference type="PROSITE" id="PS50146">
    <property type="entry name" value="DAGK"/>
    <property type="match status" value="1"/>
</dbReference>
<dbReference type="Proteomes" id="UP000278886">
    <property type="component" value="Chromosome"/>
</dbReference>
<evidence type="ECO:0000256" key="3">
    <source>
        <dbReference type="ARBA" id="ARBA00022679"/>
    </source>
</evidence>
<dbReference type="PANTHER" id="PTHR12358:SF106">
    <property type="entry name" value="LIPID KINASE YEGS"/>
    <property type="match status" value="1"/>
</dbReference>
<keyword evidence="7" id="KW-0594">Phospholipid biosynthesis</keyword>
<keyword evidence="3" id="KW-0808">Transferase</keyword>
<evidence type="ECO:0000259" key="9">
    <source>
        <dbReference type="PROSITE" id="PS50146"/>
    </source>
</evidence>
<dbReference type="Gene3D" id="2.60.200.40">
    <property type="match status" value="1"/>
</dbReference>
<keyword evidence="7" id="KW-0444">Lipid biosynthesis</keyword>
<evidence type="ECO:0000313" key="11">
    <source>
        <dbReference type="Proteomes" id="UP000278886"/>
    </source>
</evidence>
<name>A0A387BAV8_9MICO</name>
<reference evidence="11" key="1">
    <citation type="submission" date="2018-09" db="EMBL/GenBank/DDBJ databases">
        <title>Genome sequencing of strain 2DFWR-13.</title>
        <authorList>
            <person name="Heo J."/>
            <person name="Kim S.-J."/>
            <person name="Kwon S.-W."/>
        </authorList>
    </citation>
    <scope>NUCLEOTIDE SEQUENCE [LARGE SCALE GENOMIC DNA]</scope>
    <source>
        <strain evidence="11">2DFWR-13</strain>
    </source>
</reference>
<dbReference type="InterPro" id="IPR017438">
    <property type="entry name" value="ATP-NAD_kinase_N"/>
</dbReference>
<evidence type="ECO:0000256" key="5">
    <source>
        <dbReference type="ARBA" id="ARBA00022777"/>
    </source>
</evidence>
<dbReference type="InterPro" id="IPR001206">
    <property type="entry name" value="Diacylglycerol_kinase_cat_dom"/>
</dbReference>
<feature type="domain" description="DAGKc" evidence="9">
    <location>
        <begin position="7"/>
        <end position="139"/>
    </location>
</feature>
<dbReference type="SUPFAM" id="SSF111331">
    <property type="entry name" value="NAD kinase/diacylglycerol kinase-like"/>
    <property type="match status" value="1"/>
</dbReference>
<keyword evidence="8" id="KW-1208">Phospholipid metabolism</keyword>
<protein>
    <submittedName>
        <fullName evidence="10">Diacylglycerol kinase</fullName>
    </submittedName>
</protein>
<dbReference type="GO" id="GO:0005524">
    <property type="term" value="F:ATP binding"/>
    <property type="evidence" value="ECO:0007669"/>
    <property type="project" value="UniProtKB-KW"/>
</dbReference>
<evidence type="ECO:0000256" key="4">
    <source>
        <dbReference type="ARBA" id="ARBA00022741"/>
    </source>
</evidence>
<keyword evidence="5 10" id="KW-0418">Kinase</keyword>
<dbReference type="OrthoDB" id="3171056at2"/>
<dbReference type="EMBL" id="CP032630">
    <property type="protein sequence ID" value="AYF99483.1"/>
    <property type="molecule type" value="Genomic_DNA"/>
</dbReference>
<gene>
    <name evidence="10" type="ORF">D7I47_06790</name>
</gene>
<organism evidence="10 11">
    <name type="scientific">Protaetiibacter intestinalis</name>
    <dbReference type="NCBI Taxonomy" id="2419774"/>
    <lineage>
        <taxon>Bacteria</taxon>
        <taxon>Bacillati</taxon>
        <taxon>Actinomycetota</taxon>
        <taxon>Actinomycetes</taxon>
        <taxon>Micrococcales</taxon>
        <taxon>Microbacteriaceae</taxon>
        <taxon>Protaetiibacter</taxon>
    </lineage>
</organism>